<accession>A0A2A7MQZ7</accession>
<dbReference type="AlphaFoldDB" id="A0A2A7MQZ7"/>
<dbReference type="SMART" id="SM00418">
    <property type="entry name" value="HTH_ARSR"/>
    <property type="match status" value="1"/>
</dbReference>
<proteinExistence type="predicted"/>
<dbReference type="PROSITE" id="PS50987">
    <property type="entry name" value="HTH_ARSR_2"/>
    <property type="match status" value="1"/>
</dbReference>
<dbReference type="RefSeq" id="WP_097943757.1">
    <property type="nucleotide sequence ID" value="NZ_BLKS01000001.1"/>
</dbReference>
<evidence type="ECO:0000313" key="6">
    <source>
        <dbReference type="Proteomes" id="UP000465302"/>
    </source>
</evidence>
<dbReference type="PANTHER" id="PTHR38600:SF1">
    <property type="entry name" value="TRANSCRIPTIONAL REGULATORY PROTEIN"/>
    <property type="match status" value="1"/>
</dbReference>
<comment type="caution">
    <text evidence="4">The sequence shown here is derived from an EMBL/GenBank/DDBJ whole genome shotgun (WGS) entry which is preliminary data.</text>
</comment>
<dbReference type="EMBL" id="BLKS01000001">
    <property type="protein sequence ID" value="GFG48713.1"/>
    <property type="molecule type" value="Genomic_DNA"/>
</dbReference>
<dbReference type="GO" id="GO:0003700">
    <property type="term" value="F:DNA-binding transcription factor activity"/>
    <property type="evidence" value="ECO:0007669"/>
    <property type="project" value="InterPro"/>
</dbReference>
<evidence type="ECO:0000259" key="2">
    <source>
        <dbReference type="PROSITE" id="PS50987"/>
    </source>
</evidence>
<dbReference type="PRINTS" id="PR00778">
    <property type="entry name" value="HTHARSR"/>
</dbReference>
<dbReference type="OrthoDB" id="3628603at2"/>
<dbReference type="Proteomes" id="UP000465302">
    <property type="component" value="Unassembled WGS sequence"/>
</dbReference>
<dbReference type="CDD" id="cd00090">
    <property type="entry name" value="HTH_ARSR"/>
    <property type="match status" value="1"/>
</dbReference>
<evidence type="ECO:0000313" key="4">
    <source>
        <dbReference type="EMBL" id="PEG33937.1"/>
    </source>
</evidence>
<reference evidence="4 5" key="1">
    <citation type="submission" date="2017-10" db="EMBL/GenBank/DDBJ databases">
        <title>The new phylogeny of genus Mycobacterium.</title>
        <authorList>
            <person name="Tortoli E."/>
            <person name="Trovato A."/>
            <person name="Cirillo D.M."/>
        </authorList>
    </citation>
    <scope>NUCLEOTIDE SEQUENCE [LARGE SCALE GENOMIC DNA]</scope>
    <source>
        <strain evidence="4 5">CCUG37673</strain>
    </source>
</reference>
<dbReference type="NCBIfam" id="NF033788">
    <property type="entry name" value="HTH_metalloreg"/>
    <property type="match status" value="1"/>
</dbReference>
<evidence type="ECO:0000313" key="5">
    <source>
        <dbReference type="Proteomes" id="UP000220914"/>
    </source>
</evidence>
<dbReference type="InterPro" id="IPR012318">
    <property type="entry name" value="HTH_CRP"/>
</dbReference>
<gene>
    <name evidence="4" type="ORF">CQY20_28195</name>
    <name evidence="3" type="ORF">MAGR_01540</name>
</gene>
<sequence length="121" mass="13593">MVTYGRVLDSLADSTRRDVLDLVRRKPSSVREIADQLPISRPAVSQHLKILKDAGLVTSHPVGTRRVYTVTTDGFEVLRQWLDVMWRDALTAFAAFAERTAEEHSRTTAAENQPDKSGDRT</sequence>
<dbReference type="GO" id="GO:0003677">
    <property type="term" value="F:DNA binding"/>
    <property type="evidence" value="ECO:0007669"/>
    <property type="project" value="InterPro"/>
</dbReference>
<keyword evidence="5" id="KW-1185">Reference proteome</keyword>
<dbReference type="Proteomes" id="UP000220914">
    <property type="component" value="Unassembled WGS sequence"/>
</dbReference>
<dbReference type="InterPro" id="IPR036390">
    <property type="entry name" value="WH_DNA-bd_sf"/>
</dbReference>
<dbReference type="InterPro" id="IPR001845">
    <property type="entry name" value="HTH_ArsR_DNA-bd_dom"/>
</dbReference>
<reference evidence="3" key="3">
    <citation type="submission" date="2020-02" db="EMBL/GenBank/DDBJ databases">
        <authorList>
            <person name="Matsumoto Y."/>
            <person name="Motooka D."/>
            <person name="Nakamura S."/>
        </authorList>
    </citation>
    <scope>NUCLEOTIDE SEQUENCE</scope>
    <source>
        <strain evidence="3">JCM 6377</strain>
    </source>
</reference>
<feature type="domain" description="HTH arsR-type" evidence="2">
    <location>
        <begin position="1"/>
        <end position="90"/>
    </location>
</feature>
<reference evidence="3 6" key="2">
    <citation type="journal article" date="2019" name="Emerg. Microbes Infect.">
        <title>Comprehensive subspecies identification of 175 nontuberculous mycobacteria species based on 7547 genomic profiles.</title>
        <authorList>
            <person name="Matsumoto Y."/>
            <person name="Kinjo T."/>
            <person name="Motooka D."/>
            <person name="Nabeya D."/>
            <person name="Jung N."/>
            <person name="Uechi K."/>
            <person name="Horii T."/>
            <person name="Iida T."/>
            <person name="Fujita J."/>
            <person name="Nakamura S."/>
        </authorList>
    </citation>
    <scope>NUCLEOTIDE SEQUENCE [LARGE SCALE GENOMIC DNA]</scope>
    <source>
        <strain evidence="3 6">JCM 6377</strain>
    </source>
</reference>
<dbReference type="EMBL" id="PDCP01000085">
    <property type="protein sequence ID" value="PEG33937.1"/>
    <property type="molecule type" value="Genomic_DNA"/>
</dbReference>
<name>A0A2A7MQZ7_MYCAG</name>
<feature type="region of interest" description="Disordered" evidence="1">
    <location>
        <begin position="99"/>
        <end position="121"/>
    </location>
</feature>
<organism evidence="4 5">
    <name type="scientific">Mycolicibacterium agri</name>
    <name type="common">Mycobacterium agri</name>
    <dbReference type="NCBI Taxonomy" id="36811"/>
    <lineage>
        <taxon>Bacteria</taxon>
        <taxon>Bacillati</taxon>
        <taxon>Actinomycetota</taxon>
        <taxon>Actinomycetes</taxon>
        <taxon>Mycobacteriales</taxon>
        <taxon>Mycobacteriaceae</taxon>
        <taxon>Mycolicibacterium</taxon>
    </lineage>
</organism>
<evidence type="ECO:0000256" key="1">
    <source>
        <dbReference type="SAM" id="MobiDB-lite"/>
    </source>
</evidence>
<dbReference type="Gene3D" id="1.10.10.10">
    <property type="entry name" value="Winged helix-like DNA-binding domain superfamily/Winged helix DNA-binding domain"/>
    <property type="match status" value="1"/>
</dbReference>
<dbReference type="InterPro" id="IPR011991">
    <property type="entry name" value="ArsR-like_HTH"/>
</dbReference>
<dbReference type="Pfam" id="PF01022">
    <property type="entry name" value="HTH_5"/>
    <property type="match status" value="1"/>
</dbReference>
<dbReference type="InterPro" id="IPR036388">
    <property type="entry name" value="WH-like_DNA-bd_sf"/>
</dbReference>
<dbReference type="PANTHER" id="PTHR38600">
    <property type="entry name" value="TRANSCRIPTIONAL REGULATORY PROTEIN"/>
    <property type="match status" value="1"/>
</dbReference>
<evidence type="ECO:0000313" key="3">
    <source>
        <dbReference type="EMBL" id="GFG48713.1"/>
    </source>
</evidence>
<dbReference type="SMART" id="SM00419">
    <property type="entry name" value="HTH_CRP"/>
    <property type="match status" value="1"/>
</dbReference>
<dbReference type="SUPFAM" id="SSF46785">
    <property type="entry name" value="Winged helix' DNA-binding domain"/>
    <property type="match status" value="1"/>
</dbReference>
<protein>
    <submittedName>
        <fullName evidence="4">Transcriptional regulator</fullName>
    </submittedName>
</protein>